<evidence type="ECO:0000313" key="4">
    <source>
        <dbReference type="EMBL" id="CAG01021.1"/>
    </source>
</evidence>
<dbReference type="GO" id="GO:0004386">
    <property type="term" value="F:helicase activity"/>
    <property type="evidence" value="ECO:0007669"/>
    <property type="project" value="TreeGrafter"/>
</dbReference>
<dbReference type="SMART" id="SM00847">
    <property type="entry name" value="HA2"/>
    <property type="match status" value="1"/>
</dbReference>
<dbReference type="PANTHER" id="PTHR18934">
    <property type="entry name" value="ATP-DEPENDENT RNA HELICASE"/>
    <property type="match status" value="1"/>
</dbReference>
<dbReference type="PANTHER" id="PTHR18934:SF88">
    <property type="entry name" value="PRE-MRNA-SPLICING FACTOR ATP-DEPENDENT RNA HELICASE DHX32-RELATED"/>
    <property type="match status" value="1"/>
</dbReference>
<dbReference type="OrthoDB" id="10253254at2759"/>
<proteinExistence type="predicted"/>
<dbReference type="EMBL" id="CAAE01014623">
    <property type="protein sequence ID" value="CAG01021.1"/>
    <property type="molecule type" value="Genomic_DNA"/>
</dbReference>
<keyword evidence="1" id="KW-0547">Nucleotide-binding</keyword>
<organism evidence="4">
    <name type="scientific">Tetraodon nigroviridis</name>
    <name type="common">Spotted green pufferfish</name>
    <name type="synonym">Chelonodon nigroviridis</name>
    <dbReference type="NCBI Taxonomy" id="99883"/>
    <lineage>
        <taxon>Eukaryota</taxon>
        <taxon>Metazoa</taxon>
        <taxon>Chordata</taxon>
        <taxon>Craniata</taxon>
        <taxon>Vertebrata</taxon>
        <taxon>Euteleostomi</taxon>
        <taxon>Actinopterygii</taxon>
        <taxon>Neopterygii</taxon>
        <taxon>Teleostei</taxon>
        <taxon>Neoteleostei</taxon>
        <taxon>Acanthomorphata</taxon>
        <taxon>Eupercaria</taxon>
        <taxon>Tetraodontiformes</taxon>
        <taxon>Tetradontoidea</taxon>
        <taxon>Tetraodontidae</taxon>
        <taxon>Tetraodon</taxon>
    </lineage>
</organism>
<protein>
    <submittedName>
        <fullName evidence="4">(spotted green pufferfish) hypothetical protein</fullName>
    </submittedName>
</protein>
<dbReference type="Pfam" id="PF21010">
    <property type="entry name" value="HA2_C"/>
    <property type="match status" value="1"/>
</dbReference>
<gene>
    <name evidence="4" type="ORF">GSTENG00019634001</name>
</gene>
<dbReference type="Pfam" id="PF04408">
    <property type="entry name" value="WHD_HA2"/>
    <property type="match status" value="1"/>
</dbReference>
<evidence type="ECO:0000256" key="2">
    <source>
        <dbReference type="ARBA" id="ARBA00022840"/>
    </source>
</evidence>
<dbReference type="KEGG" id="tng:GSTEN00019634G001"/>
<evidence type="ECO:0000256" key="1">
    <source>
        <dbReference type="ARBA" id="ARBA00022741"/>
    </source>
</evidence>
<reference evidence="4" key="2">
    <citation type="submission" date="2004-02" db="EMBL/GenBank/DDBJ databases">
        <authorList>
            <consortium name="Genoscope"/>
            <consortium name="Whitehead Institute Centre for Genome Research"/>
        </authorList>
    </citation>
    <scope>NUCLEOTIDE SEQUENCE</scope>
</reference>
<reference evidence="4" key="1">
    <citation type="journal article" date="2004" name="Nature">
        <title>Genome duplication in the teleost fish Tetraodon nigroviridis reveals the early vertebrate proto-karyotype.</title>
        <authorList>
            <person name="Jaillon O."/>
            <person name="Aury J.-M."/>
            <person name="Brunet F."/>
            <person name="Petit J.-L."/>
            <person name="Stange-Thomann N."/>
            <person name="Mauceli E."/>
            <person name="Bouneau L."/>
            <person name="Fischer C."/>
            <person name="Ozouf-Costaz C."/>
            <person name="Bernot A."/>
            <person name="Nicaud S."/>
            <person name="Jaffe D."/>
            <person name="Fisher S."/>
            <person name="Lutfalla G."/>
            <person name="Dossat C."/>
            <person name="Segurens B."/>
            <person name="Dasilva C."/>
            <person name="Salanoubat M."/>
            <person name="Levy M."/>
            <person name="Boudet N."/>
            <person name="Castellano S."/>
            <person name="Anthouard V."/>
            <person name="Jubin C."/>
            <person name="Castelli V."/>
            <person name="Katinka M."/>
            <person name="Vacherie B."/>
            <person name="Biemont C."/>
            <person name="Skalli Z."/>
            <person name="Cattolico L."/>
            <person name="Poulain J."/>
            <person name="De Berardinis V."/>
            <person name="Cruaud C."/>
            <person name="Duprat S."/>
            <person name="Brottier P."/>
            <person name="Coutanceau J.-P."/>
            <person name="Gouzy J."/>
            <person name="Parra G."/>
            <person name="Lardier G."/>
            <person name="Chapple C."/>
            <person name="McKernan K.J."/>
            <person name="McEwan P."/>
            <person name="Bosak S."/>
            <person name="Kellis M."/>
            <person name="Volff J.-N."/>
            <person name="Guigo R."/>
            <person name="Zody M.C."/>
            <person name="Mesirov J."/>
            <person name="Lindblad-Toh K."/>
            <person name="Birren B."/>
            <person name="Nusbaum C."/>
            <person name="Kahn D."/>
            <person name="Robinson-Rechavi M."/>
            <person name="Laudet V."/>
            <person name="Schachter V."/>
            <person name="Quetier F."/>
            <person name="Saurin W."/>
            <person name="Scarpelli C."/>
            <person name="Wincker P."/>
            <person name="Lander E.S."/>
            <person name="Weissenbach J."/>
            <person name="Roest Crollius H."/>
        </authorList>
    </citation>
    <scope>NUCLEOTIDE SEQUENCE [LARGE SCALE GENOMIC DNA]</scope>
</reference>
<dbReference type="GO" id="GO:0005681">
    <property type="term" value="C:spliceosomal complex"/>
    <property type="evidence" value="ECO:0007669"/>
    <property type="project" value="TreeGrafter"/>
</dbReference>
<dbReference type="Gene3D" id="3.40.50.300">
    <property type="entry name" value="P-loop containing nucleotide triphosphate hydrolases"/>
    <property type="match status" value="2"/>
</dbReference>
<dbReference type="GO" id="GO:0005524">
    <property type="term" value="F:ATP binding"/>
    <property type="evidence" value="ECO:0007669"/>
    <property type="project" value="UniProtKB-KW"/>
</dbReference>
<name>Q4SEB1_TETNG</name>
<dbReference type="Gene3D" id="1.20.120.1080">
    <property type="match status" value="1"/>
</dbReference>
<dbReference type="GO" id="GO:0003723">
    <property type="term" value="F:RNA binding"/>
    <property type="evidence" value="ECO:0007669"/>
    <property type="project" value="TreeGrafter"/>
</dbReference>
<accession>Q4SEB1</accession>
<dbReference type="InterPro" id="IPR011709">
    <property type="entry name" value="DEAD-box_helicase_OB_fold"/>
</dbReference>
<dbReference type="InterPro" id="IPR007502">
    <property type="entry name" value="Helicase-assoc_dom"/>
</dbReference>
<dbReference type="InterPro" id="IPR048333">
    <property type="entry name" value="HA2_WH"/>
</dbReference>
<dbReference type="SUPFAM" id="SSF52540">
    <property type="entry name" value="P-loop containing nucleoside triphosphate hydrolases"/>
    <property type="match status" value="1"/>
</dbReference>
<feature type="domain" description="Helicase-associated" evidence="3">
    <location>
        <begin position="467"/>
        <end position="554"/>
    </location>
</feature>
<dbReference type="Pfam" id="PF07717">
    <property type="entry name" value="OB_NTP_bind"/>
    <property type="match status" value="1"/>
</dbReference>
<sequence length="720" mass="80780">MSEESIPLRAESEDCPTEDSFGFGDDLELNQFDGLPFSSRYYKLLKERKTLPVWRVRCEFEDALTNNQLVIVSGTAKTGRSTQIPQWCAEFCLLAQYQHGMAVCTQTNGQRAVDLALRVADEMDVNIGHEVGYAVPLESCCSPDTILRYCTDDMLLREMMSDPFLESYGAIVIDQAHERTVSTDVLLGLLKDILVQRPDLRVVVLAVSPMTDKLLSHFGKIPSISLEVSSTAEVVHSISRTKDYFYSALRLVLEIHRTKEDGDVLVFFASSEVGDVFIYCMVSFKYHQVDQHCLRCLLQEVHCACRILRREGSRQGGELGRIVPTILCPTEGGSPSEMTKEEGFKRSRKVFLATPREEDVWWAAESVSFVIDTGVQKKTVYMPRIRANSEVLCPISRCQAELRKHLSGAAGKCFCLYPEDSQLPSEYCPQILEVNLAPTVLFLKRMEIAGLGQCDFMNRPDPEGLMQALEELDYLAALDDDGNLSEIGIIMSEIPLDPQLAKALLASCEFDCVSEMLTIAAMLSAPSCYMDMTHEAAPRHKKFQHPEGDHFTLINIYKAFQQSQADQYSSPEKWCQNNFLVYSSLKTAEAIRSELTDTLNRIELPISEASFGTKANTQNIKRALLAGFFMQVCRSSTSLPKVASGQSNWFNCGFIKIARDVDGSGNYFILTHKHVALIHPLSVYGTQSHRLGLPEWVVFHEYTLSEDNCIRTVSEISPQV</sequence>
<dbReference type="InterPro" id="IPR027417">
    <property type="entry name" value="P-loop_NTPase"/>
</dbReference>
<comment type="caution">
    <text evidence="4">The sequence shown here is derived from an EMBL/GenBank/DDBJ whole genome shotgun (WGS) entry which is preliminary data.</text>
</comment>
<keyword evidence="2" id="KW-0067">ATP-binding</keyword>
<evidence type="ECO:0000259" key="3">
    <source>
        <dbReference type="SMART" id="SM00847"/>
    </source>
</evidence>
<dbReference type="AlphaFoldDB" id="Q4SEB1"/>